<dbReference type="GO" id="GO:0050661">
    <property type="term" value="F:NADP binding"/>
    <property type="evidence" value="ECO:0007669"/>
    <property type="project" value="InterPro"/>
</dbReference>
<feature type="region of interest" description="Disordered" evidence="6">
    <location>
        <begin position="55"/>
        <end position="85"/>
    </location>
</feature>
<keyword evidence="2" id="KW-0285">Flavoprotein</keyword>
<evidence type="ECO:0000256" key="6">
    <source>
        <dbReference type="SAM" id="MobiDB-lite"/>
    </source>
</evidence>
<keyword evidence="5" id="KW-0560">Oxidoreductase</keyword>
<evidence type="ECO:0000256" key="5">
    <source>
        <dbReference type="ARBA" id="ARBA00023002"/>
    </source>
</evidence>
<dbReference type="SUPFAM" id="SSF51905">
    <property type="entry name" value="FAD/NAD(P)-binding domain"/>
    <property type="match status" value="1"/>
</dbReference>
<evidence type="ECO:0000313" key="8">
    <source>
        <dbReference type="Proteomes" id="UP000256645"/>
    </source>
</evidence>
<keyword evidence="3" id="KW-0274">FAD</keyword>
<dbReference type="EMBL" id="PDLM01000002">
    <property type="protein sequence ID" value="RDW84900.1"/>
    <property type="molecule type" value="Genomic_DNA"/>
</dbReference>
<dbReference type="GO" id="GO:0004499">
    <property type="term" value="F:N,N-dimethylaniline monooxygenase activity"/>
    <property type="evidence" value="ECO:0007669"/>
    <property type="project" value="InterPro"/>
</dbReference>
<dbReference type="InterPro" id="IPR020946">
    <property type="entry name" value="Flavin_mOase-like"/>
</dbReference>
<dbReference type="InterPro" id="IPR000960">
    <property type="entry name" value="Flavin_mOase"/>
</dbReference>
<dbReference type="STRING" id="1849047.A0A3D8SEX8"/>
<name>A0A3D8SEX8_9HELO</name>
<keyword evidence="8" id="KW-1185">Reference proteome</keyword>
<sequence>MPQVRDEPPPTRPIKSVAIIGAGASGAITAAAFHAENYFDRIRVFERRETAGGTWNYDANPDHDLTPRPGALPAETDPPIPLPTLKEGHVRTIKPNAQQRYHQTPIYDNLTTNVPDIAMSFSDRPFAYGPFVPYWVPRQYIENYFSTHSIDGFLQLGTTVEDLSKLKDNDGWKLTLRKYNGIQQADEWWEETFDAVVIANGHYSIPYIPYVPGLEAYMKKFPQRVQHSKSYRRAADYKRQKVLIIGNSASGHDVTAALLANAELPVYQSRRSASRWDGAEPPDGIVWKPIVSEYLPNGRIYFEDGSFLDDVDTIIYCTGYKFSYPFWNSRNNGRALWDYTENRVPGTYLHTFLPAHPTIGLVGVPRVLTFRSFEYQAIALARVFSGRSKRWGSITEEDKQNWDEDRLRLITREKRRFHDIEWDTGETWTWFQQLFEIAGLGTLGGEGRLPPVLADKVVWAIENVKKYPEPNKDGLNDGNDRRSNRAIQKLDEDAGWIVVGKGTDEPVLRAKKDLLSYI</sequence>
<proteinExistence type="inferred from homology"/>
<gene>
    <name evidence="7" type="ORF">BP6252_02490</name>
</gene>
<dbReference type="Pfam" id="PF13450">
    <property type="entry name" value="NAD_binding_8"/>
    <property type="match status" value="1"/>
</dbReference>
<dbReference type="PANTHER" id="PTHR23023">
    <property type="entry name" value="DIMETHYLANILINE MONOOXYGENASE"/>
    <property type="match status" value="1"/>
</dbReference>
<dbReference type="Gene3D" id="3.50.50.60">
    <property type="entry name" value="FAD/NAD(P)-binding domain"/>
    <property type="match status" value="2"/>
</dbReference>
<dbReference type="InterPro" id="IPR050346">
    <property type="entry name" value="FMO-like"/>
</dbReference>
<evidence type="ECO:0000256" key="3">
    <source>
        <dbReference type="ARBA" id="ARBA00022827"/>
    </source>
</evidence>
<protein>
    <recommendedName>
        <fullName evidence="9">Dimethylaniline monooxygenase</fullName>
    </recommendedName>
</protein>
<dbReference type="InterPro" id="IPR036188">
    <property type="entry name" value="FAD/NAD-bd_sf"/>
</dbReference>
<comment type="caution">
    <text evidence="7">The sequence shown here is derived from an EMBL/GenBank/DDBJ whole genome shotgun (WGS) entry which is preliminary data.</text>
</comment>
<keyword evidence="4" id="KW-0521">NADP</keyword>
<organism evidence="7 8">
    <name type="scientific">Coleophoma cylindrospora</name>
    <dbReference type="NCBI Taxonomy" id="1849047"/>
    <lineage>
        <taxon>Eukaryota</taxon>
        <taxon>Fungi</taxon>
        <taxon>Dikarya</taxon>
        <taxon>Ascomycota</taxon>
        <taxon>Pezizomycotina</taxon>
        <taxon>Leotiomycetes</taxon>
        <taxon>Helotiales</taxon>
        <taxon>Dermateaceae</taxon>
        <taxon>Coleophoma</taxon>
    </lineage>
</organism>
<dbReference type="Proteomes" id="UP000256645">
    <property type="component" value="Unassembled WGS sequence"/>
</dbReference>
<dbReference type="AlphaFoldDB" id="A0A3D8SEX8"/>
<evidence type="ECO:0000256" key="2">
    <source>
        <dbReference type="ARBA" id="ARBA00022630"/>
    </source>
</evidence>
<evidence type="ECO:0000256" key="1">
    <source>
        <dbReference type="ARBA" id="ARBA00009183"/>
    </source>
</evidence>
<dbReference type="OrthoDB" id="66881at2759"/>
<dbReference type="Pfam" id="PF00743">
    <property type="entry name" value="FMO-like"/>
    <property type="match status" value="2"/>
</dbReference>
<comment type="similarity">
    <text evidence="1">Belongs to the FMO family.</text>
</comment>
<reference evidence="7 8" key="1">
    <citation type="journal article" date="2018" name="IMA Fungus">
        <title>IMA Genome-F 9: Draft genome sequence of Annulohypoxylon stygium, Aspergillus mulundensis, Berkeleyomyces basicola (syn. Thielaviopsis basicola), Ceratocystis smalleyi, two Cercospora beticola strains, Coleophoma cylindrospora, Fusarium fracticaudum, Phialophora cf. hyalina, and Morchella septimelata.</title>
        <authorList>
            <person name="Wingfield B.D."/>
            <person name="Bills G.F."/>
            <person name="Dong Y."/>
            <person name="Huang W."/>
            <person name="Nel W.J."/>
            <person name="Swalarsk-Parry B.S."/>
            <person name="Vaghefi N."/>
            <person name="Wilken P.M."/>
            <person name="An Z."/>
            <person name="de Beer Z.W."/>
            <person name="De Vos L."/>
            <person name="Chen L."/>
            <person name="Duong T.A."/>
            <person name="Gao Y."/>
            <person name="Hammerbacher A."/>
            <person name="Kikkert J.R."/>
            <person name="Li Y."/>
            <person name="Li H."/>
            <person name="Li K."/>
            <person name="Li Q."/>
            <person name="Liu X."/>
            <person name="Ma X."/>
            <person name="Naidoo K."/>
            <person name="Pethybridge S.J."/>
            <person name="Sun J."/>
            <person name="Steenkamp E.T."/>
            <person name="van der Nest M.A."/>
            <person name="van Wyk S."/>
            <person name="Wingfield M.J."/>
            <person name="Xiong C."/>
            <person name="Yue Q."/>
            <person name="Zhang X."/>
        </authorList>
    </citation>
    <scope>NUCLEOTIDE SEQUENCE [LARGE SCALE GENOMIC DNA]</scope>
    <source>
        <strain evidence="7 8">BP6252</strain>
    </source>
</reference>
<accession>A0A3D8SEX8</accession>
<dbReference type="GO" id="GO:0050660">
    <property type="term" value="F:flavin adenine dinucleotide binding"/>
    <property type="evidence" value="ECO:0007669"/>
    <property type="project" value="InterPro"/>
</dbReference>
<evidence type="ECO:0000313" key="7">
    <source>
        <dbReference type="EMBL" id="RDW84900.1"/>
    </source>
</evidence>
<evidence type="ECO:0008006" key="9">
    <source>
        <dbReference type="Google" id="ProtNLM"/>
    </source>
</evidence>
<dbReference type="PRINTS" id="PR00370">
    <property type="entry name" value="FMOXYGENASE"/>
</dbReference>
<evidence type="ECO:0000256" key="4">
    <source>
        <dbReference type="ARBA" id="ARBA00022857"/>
    </source>
</evidence>